<reference evidence="1 2" key="1">
    <citation type="journal article" date="2018" name="Mol. Biol. Evol.">
        <title>Broad Genomic Sampling Reveals a Smut Pathogenic Ancestry of the Fungal Clade Ustilaginomycotina.</title>
        <authorList>
            <person name="Kijpornyongpan T."/>
            <person name="Mondo S.J."/>
            <person name="Barry K."/>
            <person name="Sandor L."/>
            <person name="Lee J."/>
            <person name="Lipzen A."/>
            <person name="Pangilinan J."/>
            <person name="LaButti K."/>
            <person name="Hainaut M."/>
            <person name="Henrissat B."/>
            <person name="Grigoriev I.V."/>
            <person name="Spatafora J.W."/>
            <person name="Aime M.C."/>
        </authorList>
    </citation>
    <scope>NUCLEOTIDE SEQUENCE [LARGE SCALE GENOMIC DNA]</scope>
    <source>
        <strain evidence="1 2">SA 807</strain>
    </source>
</reference>
<protein>
    <submittedName>
        <fullName evidence="1">Uncharacterized protein</fullName>
    </submittedName>
</protein>
<keyword evidence="2" id="KW-1185">Reference proteome</keyword>
<sequence length="304" mass="34274">MDERRDGLVTPAGPAAERYQANEMSRGRLTHQVLLLSVLFHYYHFYYHSFFFHFWYFIFQPRGSSSQQSDFRNISPCSCTFSFQLSGSARTNPSSPLLIQAKAHVLYTSSLVANRCGSLRASYPPCSIWSCNPWLKPHLPPLPLLHLTSPHVECMYDIQLGCITQSAVPIQNSTLNRTRLLWPRAMASSSSWQQPLSRKDIGIERLRVDSCVRTFTFILTPSGSLREVAFTSVSKPTTSLPPILPEPSFQESPTLTIRSGLNHGSFLTHLFQAPRLPCRSLGIPCSPAFVSFSFKLSAPYLQRI</sequence>
<accession>A0ACD0P101</accession>
<gene>
    <name evidence="1" type="ORF">IE53DRAFT_36112</name>
</gene>
<dbReference type="Proteomes" id="UP000245626">
    <property type="component" value="Unassembled WGS sequence"/>
</dbReference>
<name>A0ACD0P101_9BASI</name>
<organism evidence="1 2">
    <name type="scientific">Violaceomyces palustris</name>
    <dbReference type="NCBI Taxonomy" id="1673888"/>
    <lineage>
        <taxon>Eukaryota</taxon>
        <taxon>Fungi</taxon>
        <taxon>Dikarya</taxon>
        <taxon>Basidiomycota</taxon>
        <taxon>Ustilaginomycotina</taxon>
        <taxon>Ustilaginomycetes</taxon>
        <taxon>Violaceomycetales</taxon>
        <taxon>Violaceomycetaceae</taxon>
        <taxon>Violaceomyces</taxon>
    </lineage>
</organism>
<evidence type="ECO:0000313" key="1">
    <source>
        <dbReference type="EMBL" id="PWN51783.1"/>
    </source>
</evidence>
<evidence type="ECO:0000313" key="2">
    <source>
        <dbReference type="Proteomes" id="UP000245626"/>
    </source>
</evidence>
<proteinExistence type="predicted"/>
<dbReference type="EMBL" id="KZ819817">
    <property type="protein sequence ID" value="PWN51783.1"/>
    <property type="molecule type" value="Genomic_DNA"/>
</dbReference>